<name>A0A383W6M2_TETOB</name>
<sequence length="384" mass="41659">MTAAMMPAVDGKQACECIGTAHLPASSATHPEQHCKQHTSKKGLLVKFRRLSCCSAQQCSNPSSPIAAPSSSGCSSSSSGSSRSSSSSKAALAGTKAQPLRVNHHTTAKKGDQGPFASAWQQQQCDDVLSAMQHFDVPGQQQQSPGVQRELSAYFSEEFFDTRSIFSEASLLERQLSDQLHVAAQQALAPAQQLPQTGPWVPEEPLLFAEPGLRFVPVPAVTGFAGFWEVVPERTTPHPQPIDVALGASYIVRKVHKSLPGMDLKEVNNQLLLSAQPKFLPPGLPAAYTEVFEKNSQAGGSWNMRRDMRLGSTVGKIYMTECGMLILRSECKPAFGRKVDIILEDYLTLEEGGTVIVDRMCCLEVATGRRIEQVQVARLRPEKA</sequence>
<organism evidence="2 3">
    <name type="scientific">Tetradesmus obliquus</name>
    <name type="common">Green alga</name>
    <name type="synonym">Acutodesmus obliquus</name>
    <dbReference type="NCBI Taxonomy" id="3088"/>
    <lineage>
        <taxon>Eukaryota</taxon>
        <taxon>Viridiplantae</taxon>
        <taxon>Chlorophyta</taxon>
        <taxon>core chlorophytes</taxon>
        <taxon>Chlorophyceae</taxon>
        <taxon>CS clade</taxon>
        <taxon>Sphaeropleales</taxon>
        <taxon>Scenedesmaceae</taxon>
        <taxon>Tetradesmus</taxon>
    </lineage>
</organism>
<accession>A0A383W6M2</accession>
<evidence type="ECO:0000313" key="3">
    <source>
        <dbReference type="Proteomes" id="UP000256970"/>
    </source>
</evidence>
<reference evidence="2 3" key="1">
    <citation type="submission" date="2016-10" db="EMBL/GenBank/DDBJ databases">
        <authorList>
            <person name="Cai Z."/>
        </authorList>
    </citation>
    <scope>NUCLEOTIDE SEQUENCE [LARGE SCALE GENOMIC DNA]</scope>
</reference>
<dbReference type="AlphaFoldDB" id="A0A383W6M2"/>
<dbReference type="Proteomes" id="UP000256970">
    <property type="component" value="Unassembled WGS sequence"/>
</dbReference>
<feature type="compositionally biased region" description="Low complexity" evidence="1">
    <location>
        <begin position="60"/>
        <end position="94"/>
    </location>
</feature>
<proteinExistence type="predicted"/>
<keyword evidence="3" id="KW-1185">Reference proteome</keyword>
<protein>
    <submittedName>
        <fullName evidence="2">Uncharacterized protein</fullName>
    </submittedName>
</protein>
<dbReference type="EMBL" id="FNXT01001126">
    <property type="protein sequence ID" value="SZX72336.1"/>
    <property type="molecule type" value="Genomic_DNA"/>
</dbReference>
<evidence type="ECO:0000256" key="1">
    <source>
        <dbReference type="SAM" id="MobiDB-lite"/>
    </source>
</evidence>
<feature type="region of interest" description="Disordered" evidence="1">
    <location>
        <begin position="60"/>
        <end position="117"/>
    </location>
</feature>
<gene>
    <name evidence="2" type="ORF">BQ4739_LOCUS12520</name>
</gene>
<evidence type="ECO:0000313" key="2">
    <source>
        <dbReference type="EMBL" id="SZX72336.1"/>
    </source>
</evidence>